<protein>
    <recommendedName>
        <fullName evidence="4">SH3 domain-containing protein</fullName>
    </recommendedName>
</protein>
<dbReference type="InterPro" id="IPR006311">
    <property type="entry name" value="TAT_signal"/>
</dbReference>
<feature type="chain" id="PRO_5046536980" description="SH3 domain-containing protein" evidence="1">
    <location>
        <begin position="29"/>
        <end position="124"/>
    </location>
</feature>
<proteinExistence type="predicted"/>
<keyword evidence="1" id="KW-0732">Signal</keyword>
<evidence type="ECO:0000256" key="1">
    <source>
        <dbReference type="SAM" id="SignalP"/>
    </source>
</evidence>
<gene>
    <name evidence="2" type="ORF">Pma05_79490</name>
</gene>
<accession>A0ABQ4F3B1</accession>
<sequence length="124" mass="13107">MKVLRRAVLASMAVVALVLAAPGGVALAAPDSAPRAVHTRGCTSSGLVISKAANLPIRYAPNIGSTVFFVVQKNDVLPCWDSPPVTVDGRYTACGVSQANGWIEVYTGNDWGFTYQTCLLDYFG</sequence>
<keyword evidence="3" id="KW-1185">Reference proteome</keyword>
<dbReference type="Proteomes" id="UP000621500">
    <property type="component" value="Unassembled WGS sequence"/>
</dbReference>
<evidence type="ECO:0000313" key="3">
    <source>
        <dbReference type="Proteomes" id="UP000621500"/>
    </source>
</evidence>
<dbReference type="PROSITE" id="PS51318">
    <property type="entry name" value="TAT"/>
    <property type="match status" value="1"/>
</dbReference>
<reference evidence="2 3" key="1">
    <citation type="submission" date="2021-01" db="EMBL/GenBank/DDBJ databases">
        <title>Whole genome shotgun sequence of Plantactinospora mayteni NBRC 109088.</title>
        <authorList>
            <person name="Komaki H."/>
            <person name="Tamura T."/>
        </authorList>
    </citation>
    <scope>NUCLEOTIDE SEQUENCE [LARGE SCALE GENOMIC DNA]</scope>
    <source>
        <strain evidence="2 3">NBRC 109088</strain>
    </source>
</reference>
<name>A0ABQ4F3B1_9ACTN</name>
<feature type="signal peptide" evidence="1">
    <location>
        <begin position="1"/>
        <end position="28"/>
    </location>
</feature>
<evidence type="ECO:0000313" key="2">
    <source>
        <dbReference type="EMBL" id="GIH01377.1"/>
    </source>
</evidence>
<dbReference type="RefSeq" id="WP_203862638.1">
    <property type="nucleotide sequence ID" value="NZ_BAAAZQ010000039.1"/>
</dbReference>
<dbReference type="EMBL" id="BONX01000069">
    <property type="protein sequence ID" value="GIH01377.1"/>
    <property type="molecule type" value="Genomic_DNA"/>
</dbReference>
<evidence type="ECO:0008006" key="4">
    <source>
        <dbReference type="Google" id="ProtNLM"/>
    </source>
</evidence>
<comment type="caution">
    <text evidence="2">The sequence shown here is derived from an EMBL/GenBank/DDBJ whole genome shotgun (WGS) entry which is preliminary data.</text>
</comment>
<organism evidence="2 3">
    <name type="scientific">Plantactinospora mayteni</name>
    <dbReference type="NCBI Taxonomy" id="566021"/>
    <lineage>
        <taxon>Bacteria</taxon>
        <taxon>Bacillati</taxon>
        <taxon>Actinomycetota</taxon>
        <taxon>Actinomycetes</taxon>
        <taxon>Micromonosporales</taxon>
        <taxon>Micromonosporaceae</taxon>
        <taxon>Plantactinospora</taxon>
    </lineage>
</organism>